<accession>A0A2S2NWN6</accession>
<reference evidence="1" key="1">
    <citation type="submission" date="2018-04" db="EMBL/GenBank/DDBJ databases">
        <title>Transcriptome of Schizaphis graminum biotype I.</title>
        <authorList>
            <person name="Scully E.D."/>
            <person name="Geib S.M."/>
            <person name="Palmer N.A."/>
            <person name="Koch K."/>
            <person name="Bradshaw J."/>
            <person name="Heng-Moss T."/>
            <person name="Sarath G."/>
        </authorList>
    </citation>
    <scope>NUCLEOTIDE SEQUENCE</scope>
</reference>
<organism evidence="1">
    <name type="scientific">Schizaphis graminum</name>
    <name type="common">Green bug aphid</name>
    <dbReference type="NCBI Taxonomy" id="13262"/>
    <lineage>
        <taxon>Eukaryota</taxon>
        <taxon>Metazoa</taxon>
        <taxon>Ecdysozoa</taxon>
        <taxon>Arthropoda</taxon>
        <taxon>Hexapoda</taxon>
        <taxon>Insecta</taxon>
        <taxon>Pterygota</taxon>
        <taxon>Neoptera</taxon>
        <taxon>Paraneoptera</taxon>
        <taxon>Hemiptera</taxon>
        <taxon>Sternorrhyncha</taxon>
        <taxon>Aphidomorpha</taxon>
        <taxon>Aphidoidea</taxon>
        <taxon>Aphididae</taxon>
        <taxon>Aphidini</taxon>
        <taxon>Schizaphis</taxon>
    </lineage>
</organism>
<dbReference type="AlphaFoldDB" id="A0A2S2NWN6"/>
<sequence length="176" mass="20433">MSLEKLKALERKTTLDMWQRSWAYSRKGQWTRRLIPDVRRWHDKLLPNVPTTFRVTQALKGHGCFQYYLNRMRRAASAVCVQCGSAVDTVQHTLLTCVYWELYRVALADRLGHRLTVKDVSAILLGPSENEVPDDQPERGEALEFALESLKMLYKLIEDILSIKEEEERARQNGQA</sequence>
<proteinExistence type="predicted"/>
<name>A0A2S2NWN6_SCHGA</name>
<evidence type="ECO:0000313" key="1">
    <source>
        <dbReference type="EMBL" id="MBY21643.1"/>
    </source>
</evidence>
<protein>
    <submittedName>
        <fullName evidence="1">Retrovirus-related Pol polyprotein from type-1 retrotransposable element R1 4</fullName>
    </submittedName>
</protein>
<gene>
    <name evidence="1" type="primary">PO14_2</name>
    <name evidence="1" type="ORF">g.60099</name>
</gene>
<dbReference type="EMBL" id="GGMR01009024">
    <property type="protein sequence ID" value="MBY21643.1"/>
    <property type="molecule type" value="Transcribed_RNA"/>
</dbReference>